<dbReference type="PANTHER" id="PTHR10146">
    <property type="entry name" value="PROLINE SYNTHETASE CO-TRANSCRIBED BACTERIAL HOMOLOG PROTEIN"/>
    <property type="match status" value="1"/>
</dbReference>
<dbReference type="CDD" id="cd00635">
    <property type="entry name" value="PLPDE_III_YBL036c_like"/>
    <property type="match status" value="1"/>
</dbReference>
<evidence type="ECO:0000256" key="2">
    <source>
        <dbReference type="HAMAP-Rule" id="MF_02087"/>
    </source>
</evidence>
<keyword evidence="7" id="KW-1185">Reference proteome</keyword>
<dbReference type="RefSeq" id="WP_083052528.1">
    <property type="nucleotide sequence ID" value="NZ_MWQY01000023.1"/>
</dbReference>
<sequence>MIQKNLERIEERLEAACIRAGRRREDLRLMAVSKTQPVEKIQEAYDAGLRLFGENRVFEAAEKFGGRFPEAELHLIGHIQRNKAQKAVEIAECIQSVDALRTVNALDRYAAEIDRKVAVLIEVNTGGEVAKQGVRGEGELRSLIDTILESRYLELRGLMTMAPFTDEVAVLRRCFHSLHTLRQKFSESYGNSHFEVLSMGMTNDFEIAVEEGSSLVRIGTALFGTR</sequence>
<dbReference type="FunFam" id="3.20.20.10:FF:000018">
    <property type="entry name" value="Pyridoxal phosphate homeostasis protein"/>
    <property type="match status" value="1"/>
</dbReference>
<gene>
    <name evidence="6" type="ORF">B4O97_16460</name>
</gene>
<comment type="similarity">
    <text evidence="2 4">Belongs to the pyridoxal phosphate-binding protein YggS/PROSC family.</text>
</comment>
<evidence type="ECO:0000313" key="6">
    <source>
        <dbReference type="EMBL" id="ORC31854.1"/>
    </source>
</evidence>
<evidence type="ECO:0000259" key="5">
    <source>
        <dbReference type="Pfam" id="PF01168"/>
    </source>
</evidence>
<dbReference type="AlphaFoldDB" id="A0A1Y1RU75"/>
<dbReference type="GO" id="GO:0030170">
    <property type="term" value="F:pyridoxal phosphate binding"/>
    <property type="evidence" value="ECO:0007669"/>
    <property type="project" value="UniProtKB-UniRule"/>
</dbReference>
<dbReference type="Pfam" id="PF01168">
    <property type="entry name" value="Ala_racemase_N"/>
    <property type="match status" value="1"/>
</dbReference>
<dbReference type="NCBIfam" id="TIGR00044">
    <property type="entry name" value="YggS family pyridoxal phosphate-dependent enzyme"/>
    <property type="match status" value="1"/>
</dbReference>
<comment type="cofactor">
    <cofactor evidence="3">
        <name>pyridoxal 5'-phosphate</name>
        <dbReference type="ChEBI" id="CHEBI:597326"/>
    </cofactor>
</comment>
<name>A0A1Y1RU75_9SPIO</name>
<organism evidence="6 7">
    <name type="scientific">Marispirochaeta aestuarii</name>
    <dbReference type="NCBI Taxonomy" id="1963862"/>
    <lineage>
        <taxon>Bacteria</taxon>
        <taxon>Pseudomonadati</taxon>
        <taxon>Spirochaetota</taxon>
        <taxon>Spirochaetia</taxon>
        <taxon>Spirochaetales</taxon>
        <taxon>Spirochaetaceae</taxon>
        <taxon>Marispirochaeta</taxon>
    </lineage>
</organism>
<dbReference type="PANTHER" id="PTHR10146:SF14">
    <property type="entry name" value="PYRIDOXAL PHOSPHATE HOMEOSTASIS PROTEIN"/>
    <property type="match status" value="1"/>
</dbReference>
<evidence type="ECO:0000256" key="4">
    <source>
        <dbReference type="RuleBase" id="RU004514"/>
    </source>
</evidence>
<dbReference type="SUPFAM" id="SSF51419">
    <property type="entry name" value="PLP-binding barrel"/>
    <property type="match status" value="1"/>
</dbReference>
<dbReference type="InterPro" id="IPR001608">
    <property type="entry name" value="Ala_racemase_N"/>
</dbReference>
<feature type="modified residue" description="N6-(pyridoxal phosphate)lysine" evidence="2 3">
    <location>
        <position position="34"/>
    </location>
</feature>
<reference evidence="6 7" key="1">
    <citation type="submission" date="2017-03" db="EMBL/GenBank/DDBJ databases">
        <title>Draft Genome sequence of Marispirochaeta sp. strain JC444.</title>
        <authorList>
            <person name="Shivani Y."/>
            <person name="Subhash Y."/>
            <person name="Sasikala C."/>
            <person name="Ramana C."/>
        </authorList>
    </citation>
    <scope>NUCLEOTIDE SEQUENCE [LARGE SCALE GENOMIC DNA]</scope>
    <source>
        <strain evidence="6 7">JC444</strain>
    </source>
</reference>
<proteinExistence type="inferred from homology"/>
<evidence type="ECO:0000256" key="3">
    <source>
        <dbReference type="PIRSR" id="PIRSR004848-1"/>
    </source>
</evidence>
<keyword evidence="1 2" id="KW-0663">Pyridoxal phosphate</keyword>
<evidence type="ECO:0000313" key="7">
    <source>
        <dbReference type="Proteomes" id="UP000192343"/>
    </source>
</evidence>
<dbReference type="Gene3D" id="3.20.20.10">
    <property type="entry name" value="Alanine racemase"/>
    <property type="match status" value="1"/>
</dbReference>
<comment type="caution">
    <text evidence="6">The sequence shown here is derived from an EMBL/GenBank/DDBJ whole genome shotgun (WGS) entry which is preliminary data.</text>
</comment>
<feature type="domain" description="Alanine racemase N-terminal" evidence="5">
    <location>
        <begin position="6"/>
        <end position="225"/>
    </location>
</feature>
<evidence type="ECO:0000256" key="1">
    <source>
        <dbReference type="ARBA" id="ARBA00022898"/>
    </source>
</evidence>
<dbReference type="STRING" id="1963862.B4O97_16460"/>
<dbReference type="InterPro" id="IPR011078">
    <property type="entry name" value="PyrdxlP_homeostasis"/>
</dbReference>
<comment type="function">
    <text evidence="2">Pyridoxal 5'-phosphate (PLP)-binding protein, which is involved in PLP homeostasis.</text>
</comment>
<accession>A0A1Y1RU75</accession>
<dbReference type="InterPro" id="IPR029066">
    <property type="entry name" value="PLP-binding_barrel"/>
</dbReference>
<dbReference type="PIRSF" id="PIRSF004848">
    <property type="entry name" value="YBL036c_PLPDEIII"/>
    <property type="match status" value="1"/>
</dbReference>
<dbReference type="EMBL" id="MWQY01000023">
    <property type="protein sequence ID" value="ORC31854.1"/>
    <property type="molecule type" value="Genomic_DNA"/>
</dbReference>
<protein>
    <recommendedName>
        <fullName evidence="2">Pyridoxal phosphate homeostasis protein</fullName>
        <shortName evidence="2">PLP homeostasis protein</shortName>
    </recommendedName>
</protein>
<dbReference type="OrthoDB" id="9804072at2"/>
<dbReference type="HAMAP" id="MF_02087">
    <property type="entry name" value="PLP_homeostasis"/>
    <property type="match status" value="1"/>
</dbReference>
<dbReference type="Proteomes" id="UP000192343">
    <property type="component" value="Unassembled WGS sequence"/>
</dbReference>